<evidence type="ECO:0000313" key="9">
    <source>
        <dbReference type="EMBL" id="AYF85459.1"/>
    </source>
</evidence>
<keyword evidence="4 7" id="KW-0648">Protein biosynthesis</keyword>
<evidence type="ECO:0000256" key="5">
    <source>
        <dbReference type="ARBA" id="ARBA00023146"/>
    </source>
</evidence>
<feature type="domain" description="Methionyl/Leucyl tRNA synthetase" evidence="8">
    <location>
        <begin position="5"/>
        <end position="393"/>
    </location>
</feature>
<evidence type="ECO:0000256" key="1">
    <source>
        <dbReference type="ARBA" id="ARBA00022598"/>
    </source>
</evidence>
<dbReference type="GO" id="GO:0005829">
    <property type="term" value="C:cytosol"/>
    <property type="evidence" value="ECO:0007669"/>
    <property type="project" value="TreeGrafter"/>
</dbReference>
<proteinExistence type="inferred from homology"/>
<dbReference type="GO" id="GO:0005524">
    <property type="term" value="F:ATP binding"/>
    <property type="evidence" value="ECO:0007669"/>
    <property type="project" value="UniProtKB-KW"/>
</dbReference>
<dbReference type="SUPFAM" id="SSF57770">
    <property type="entry name" value="Methionyl-tRNA synthetase (MetRS), Zn-domain"/>
    <property type="match status" value="1"/>
</dbReference>
<keyword evidence="1 7" id="KW-0436">Ligase</keyword>
<evidence type="ECO:0000256" key="7">
    <source>
        <dbReference type="RuleBase" id="RU363039"/>
    </source>
</evidence>
<dbReference type="EMBL" id="CP032614">
    <property type="protein sequence ID" value="AYF85459.1"/>
    <property type="molecule type" value="Genomic_DNA"/>
</dbReference>
<evidence type="ECO:0000313" key="10">
    <source>
        <dbReference type="Proteomes" id="UP000269847"/>
    </source>
</evidence>
<dbReference type="Gene3D" id="3.40.50.620">
    <property type="entry name" value="HUPs"/>
    <property type="match status" value="1"/>
</dbReference>
<evidence type="ECO:0000256" key="3">
    <source>
        <dbReference type="ARBA" id="ARBA00022840"/>
    </source>
</evidence>
<dbReference type="Proteomes" id="UP000269847">
    <property type="component" value="Plasmid p.1"/>
</dbReference>
<sequence>MKTFIVTATPPTTNGDLHIGHLSGPYLAADVFSRFQKMKGNNVIYSTSGDDHQTYIATTAKRKGWTPEKLVEYYTKKVQDTLGAAFINLNIFSNSLNNQEHIKFVQSIFKKLYNKGVFVEKQKEIHFCNNCDQYLFESFIKGECPFCNEKASGNLCEACGRINDPIELINPVCGLCGETPTISSYKGMFFPLENYRDQLVEYYNSRVSWRPHLKELCNWIVSKPIPDYPVTYPTKWGIPVPIKGYTNQCINVWFEMYPGHIATTNKWLQLNDSNFSVENLCENNATLVQFLGYDNSFFNAVLHVATCFAIDEGYLLPEHIITNEFYLLEHAKFSTSREHAIWGSDLLKEVPADSLRYYVCRTNPEHTQTNFSLKDFNQIRKNELEDTWFNTISTFIEIIKETSMDLSLFNDFIDLKAKATVSWAKKSLESFYDINHFSLRQASQVLHEYLQICKDYLDTQVIPVKDINMKIYLQRLASLGYMIQALIYFAQPILPSFSMTLKEALGVDVSSNQNLNWENIEKIKFDNTNINVVKNWFCETKKVMQ</sequence>
<evidence type="ECO:0000256" key="2">
    <source>
        <dbReference type="ARBA" id="ARBA00022741"/>
    </source>
</evidence>
<name>A0A9W3YL71_BACTU</name>
<dbReference type="Gene3D" id="2.20.28.20">
    <property type="entry name" value="Methionyl-tRNA synthetase, Zn-domain"/>
    <property type="match status" value="1"/>
</dbReference>
<dbReference type="Pfam" id="PF09334">
    <property type="entry name" value="tRNA-synt_1g"/>
    <property type="match status" value="1"/>
</dbReference>
<keyword evidence="2 7" id="KW-0547">Nucleotide-binding</keyword>
<dbReference type="GO" id="GO:0006431">
    <property type="term" value="P:methionyl-tRNA aminoacylation"/>
    <property type="evidence" value="ECO:0007669"/>
    <property type="project" value="TreeGrafter"/>
</dbReference>
<organism evidence="9 10">
    <name type="scientific">Bacillus thuringiensis</name>
    <dbReference type="NCBI Taxonomy" id="1428"/>
    <lineage>
        <taxon>Bacteria</taxon>
        <taxon>Bacillati</taxon>
        <taxon>Bacillota</taxon>
        <taxon>Bacilli</taxon>
        <taxon>Bacillales</taxon>
        <taxon>Bacillaceae</taxon>
        <taxon>Bacillus</taxon>
        <taxon>Bacillus cereus group</taxon>
    </lineage>
</organism>
<geneLocation type="plasmid" evidence="9 10">
    <name>p.1</name>
</geneLocation>
<dbReference type="SUPFAM" id="SSF52374">
    <property type="entry name" value="Nucleotidylyl transferase"/>
    <property type="match status" value="1"/>
</dbReference>
<dbReference type="AlphaFoldDB" id="A0A9W3YL71"/>
<keyword evidence="5 7" id="KW-0030">Aminoacyl-tRNA synthetase</keyword>
<dbReference type="InterPro" id="IPR014729">
    <property type="entry name" value="Rossmann-like_a/b/a_fold"/>
</dbReference>
<dbReference type="InterPro" id="IPR001412">
    <property type="entry name" value="aa-tRNA-synth_I_CS"/>
</dbReference>
<dbReference type="PANTHER" id="PTHR45765:SF1">
    <property type="entry name" value="METHIONINE--TRNA LIGASE, CYTOPLASMIC"/>
    <property type="match status" value="1"/>
</dbReference>
<dbReference type="PANTHER" id="PTHR45765">
    <property type="entry name" value="METHIONINE--TRNA LIGASE"/>
    <property type="match status" value="1"/>
</dbReference>
<comment type="catalytic activity">
    <reaction evidence="6">
        <text>tRNA(Met) + L-methionine + ATP = L-methionyl-tRNA(Met) + AMP + diphosphate</text>
        <dbReference type="Rhea" id="RHEA:13481"/>
        <dbReference type="Rhea" id="RHEA-COMP:9667"/>
        <dbReference type="Rhea" id="RHEA-COMP:9698"/>
        <dbReference type="ChEBI" id="CHEBI:30616"/>
        <dbReference type="ChEBI" id="CHEBI:33019"/>
        <dbReference type="ChEBI" id="CHEBI:57844"/>
        <dbReference type="ChEBI" id="CHEBI:78442"/>
        <dbReference type="ChEBI" id="CHEBI:78530"/>
        <dbReference type="ChEBI" id="CHEBI:456215"/>
        <dbReference type="EC" id="6.1.1.10"/>
    </reaction>
</comment>
<reference evidence="9 10" key="1">
    <citation type="submission" date="2018-09" db="EMBL/GenBank/DDBJ databases">
        <title>Complete genome of Bacillus thuringiensis strain QZL38.</title>
        <authorList>
            <person name="Song F."/>
        </authorList>
    </citation>
    <scope>NUCLEOTIDE SEQUENCE [LARGE SCALE GENOMIC DNA]</scope>
    <source>
        <strain evidence="9 10">QZL38</strain>
        <plasmid evidence="9 10">p.1</plasmid>
    </source>
</reference>
<dbReference type="PROSITE" id="PS00178">
    <property type="entry name" value="AA_TRNA_LIGASE_I"/>
    <property type="match status" value="1"/>
</dbReference>
<dbReference type="InterPro" id="IPR015413">
    <property type="entry name" value="Methionyl/Leucyl_tRNA_Synth"/>
</dbReference>
<evidence type="ECO:0000259" key="8">
    <source>
        <dbReference type="Pfam" id="PF09334"/>
    </source>
</evidence>
<gene>
    <name evidence="9" type="ORF">D7J84_31425</name>
</gene>
<accession>A0A9W3YL71</accession>
<dbReference type="InterPro" id="IPR029038">
    <property type="entry name" value="MetRS_Zn"/>
</dbReference>
<evidence type="ECO:0000256" key="4">
    <source>
        <dbReference type="ARBA" id="ARBA00022917"/>
    </source>
</evidence>
<evidence type="ECO:0000256" key="6">
    <source>
        <dbReference type="ARBA" id="ARBA00047364"/>
    </source>
</evidence>
<dbReference type="GO" id="GO:0004825">
    <property type="term" value="F:methionine-tRNA ligase activity"/>
    <property type="evidence" value="ECO:0007669"/>
    <property type="project" value="UniProtKB-EC"/>
</dbReference>
<dbReference type="InterPro" id="IPR023458">
    <property type="entry name" value="Met-tRNA_ligase_1"/>
</dbReference>
<keyword evidence="3 7" id="KW-0067">ATP-binding</keyword>
<keyword evidence="9" id="KW-0614">Plasmid</keyword>
<protein>
    <recommendedName>
        <fullName evidence="8">Methionyl/Leucyl tRNA synthetase domain-containing protein</fullName>
    </recommendedName>
</protein>
<comment type="similarity">
    <text evidence="7">Belongs to the class-I aminoacyl-tRNA synthetase family.</text>
</comment>
<dbReference type="RefSeq" id="WP_000846733.1">
    <property type="nucleotide sequence ID" value="NZ_CP014283.1"/>
</dbReference>